<evidence type="ECO:0000313" key="2">
    <source>
        <dbReference type="Proteomes" id="UP000287651"/>
    </source>
</evidence>
<evidence type="ECO:0000313" key="1">
    <source>
        <dbReference type="EMBL" id="RRT55850.1"/>
    </source>
</evidence>
<organism evidence="1 2">
    <name type="scientific">Ensete ventricosum</name>
    <name type="common">Abyssinian banana</name>
    <name type="synonym">Musa ensete</name>
    <dbReference type="NCBI Taxonomy" id="4639"/>
    <lineage>
        <taxon>Eukaryota</taxon>
        <taxon>Viridiplantae</taxon>
        <taxon>Streptophyta</taxon>
        <taxon>Embryophyta</taxon>
        <taxon>Tracheophyta</taxon>
        <taxon>Spermatophyta</taxon>
        <taxon>Magnoliopsida</taxon>
        <taxon>Liliopsida</taxon>
        <taxon>Zingiberales</taxon>
        <taxon>Musaceae</taxon>
        <taxon>Ensete</taxon>
    </lineage>
</organism>
<dbReference type="Proteomes" id="UP000287651">
    <property type="component" value="Unassembled WGS sequence"/>
</dbReference>
<comment type="caution">
    <text evidence="1">The sequence shown here is derived from an EMBL/GenBank/DDBJ whole genome shotgun (WGS) entry which is preliminary data.</text>
</comment>
<dbReference type="AlphaFoldDB" id="A0A426YVS8"/>
<accession>A0A426YVS8</accession>
<dbReference type="EMBL" id="AMZH03009895">
    <property type="protein sequence ID" value="RRT55850.1"/>
    <property type="molecule type" value="Genomic_DNA"/>
</dbReference>
<name>A0A426YVS8_ENSVE</name>
<proteinExistence type="predicted"/>
<gene>
    <name evidence="1" type="ORF">B296_00023211</name>
</gene>
<reference evidence="1 2" key="1">
    <citation type="journal article" date="2014" name="Agronomy (Basel)">
        <title>A Draft Genome Sequence for Ensete ventricosum, the Drought-Tolerant Tree Against Hunger.</title>
        <authorList>
            <person name="Harrison J."/>
            <person name="Moore K.A."/>
            <person name="Paszkiewicz K."/>
            <person name="Jones T."/>
            <person name="Grant M."/>
            <person name="Ambacheew D."/>
            <person name="Muzemil S."/>
            <person name="Studholme D.J."/>
        </authorList>
    </citation>
    <scope>NUCLEOTIDE SEQUENCE [LARGE SCALE GENOMIC DNA]</scope>
</reference>
<protein>
    <submittedName>
        <fullName evidence="1">Uncharacterized protein</fullName>
    </submittedName>
</protein>
<sequence length="114" mass="13011">MWQQRVRHVEVYELSPCTESKSEGFVDLTLFSNREAGTATGLPTRPSSAGEVTTRWTAEGRREVMRTRRADADGYGGRCFLVLLRLVWCSSVDRRLGFRRVGPVGSNKKERRFD</sequence>